<organism evidence="1 2">
    <name type="scientific">Selenomonas caprae</name>
    <dbReference type="NCBI Taxonomy" id="2606905"/>
    <lineage>
        <taxon>Bacteria</taxon>
        <taxon>Bacillati</taxon>
        <taxon>Bacillota</taxon>
        <taxon>Negativicutes</taxon>
        <taxon>Selenomonadales</taxon>
        <taxon>Selenomonadaceae</taxon>
        <taxon>Selenomonas</taxon>
    </lineage>
</organism>
<reference evidence="1 2" key="1">
    <citation type="submission" date="2019-08" db="EMBL/GenBank/DDBJ databases">
        <title>Selenomonas sp. mPRGC5 and Selenomonas sp. mPRGC8 isolated from ruminal fluid of dairy goat (Capra hircus).</title>
        <authorList>
            <person name="Poothong S."/>
            <person name="Nuengjamnong C."/>
            <person name="Tanasupawat S."/>
        </authorList>
    </citation>
    <scope>NUCLEOTIDE SEQUENCE [LARGE SCALE GENOMIC DNA]</scope>
    <source>
        <strain evidence="2">mPRGC8</strain>
    </source>
</reference>
<gene>
    <name evidence="1" type="ORF">FZ041_09710</name>
</gene>
<name>A0A5D6WNW6_9FIRM</name>
<evidence type="ECO:0000313" key="1">
    <source>
        <dbReference type="EMBL" id="TYZ28044.1"/>
    </source>
</evidence>
<proteinExistence type="predicted"/>
<dbReference type="Proteomes" id="UP000322783">
    <property type="component" value="Unassembled WGS sequence"/>
</dbReference>
<dbReference type="EMBL" id="VTOZ01000019">
    <property type="protein sequence ID" value="TYZ28044.1"/>
    <property type="molecule type" value="Genomic_DNA"/>
</dbReference>
<keyword evidence="2" id="KW-1185">Reference proteome</keyword>
<comment type="caution">
    <text evidence="1">The sequence shown here is derived from an EMBL/GenBank/DDBJ whole genome shotgun (WGS) entry which is preliminary data.</text>
</comment>
<accession>A0A5D6WNW6</accession>
<dbReference type="RefSeq" id="WP_149189408.1">
    <property type="nucleotide sequence ID" value="NZ_VTOZ01000019.1"/>
</dbReference>
<evidence type="ECO:0000313" key="2">
    <source>
        <dbReference type="Proteomes" id="UP000322783"/>
    </source>
</evidence>
<sequence>MKYSDEGRIKQGIITRNNICYRDAFKEAYKKGVKIGIRKSVLGMLKQKLPPDVIQEVTELPLETIKKLAEENDIPI</sequence>
<dbReference type="AlphaFoldDB" id="A0A5D6WNW6"/>
<protein>
    <submittedName>
        <fullName evidence="1">Uncharacterized protein</fullName>
    </submittedName>
</protein>